<name>A0A8D8F5I6_CULPI</name>
<organism evidence="1">
    <name type="scientific">Culex pipiens</name>
    <name type="common">House mosquito</name>
    <dbReference type="NCBI Taxonomy" id="7175"/>
    <lineage>
        <taxon>Eukaryota</taxon>
        <taxon>Metazoa</taxon>
        <taxon>Ecdysozoa</taxon>
        <taxon>Arthropoda</taxon>
        <taxon>Hexapoda</taxon>
        <taxon>Insecta</taxon>
        <taxon>Pterygota</taxon>
        <taxon>Neoptera</taxon>
        <taxon>Endopterygota</taxon>
        <taxon>Diptera</taxon>
        <taxon>Nematocera</taxon>
        <taxon>Culicoidea</taxon>
        <taxon>Culicidae</taxon>
        <taxon>Culicinae</taxon>
        <taxon>Culicini</taxon>
        <taxon>Culex</taxon>
        <taxon>Culex</taxon>
    </lineage>
</organism>
<accession>A0A8D8F5I6</accession>
<evidence type="ECO:0000313" key="1">
    <source>
        <dbReference type="EMBL" id="CAG6458203.1"/>
    </source>
</evidence>
<proteinExistence type="predicted"/>
<dbReference type="EMBL" id="HBUE01034295">
    <property type="protein sequence ID" value="CAG6458203.1"/>
    <property type="molecule type" value="Transcribed_RNA"/>
</dbReference>
<sequence>MVLWENDGEPQLERQELGVGGPSLHPDYAVFVQHRRKLEQRTAAFQTMPAFGRQIPVLEQRLDLVGEGLVLCCSPQEVFCLPEFFPLEWRHRCRDRFVYFFSANSVLTAALRSAGPAVFCGNSKQNVGSTLLFESKHSRTRNELCQQQARSA</sequence>
<protein>
    <submittedName>
        <fullName evidence="1">(northern house mosquito) hypothetical protein</fullName>
    </submittedName>
</protein>
<reference evidence="1" key="1">
    <citation type="submission" date="2021-05" db="EMBL/GenBank/DDBJ databases">
        <authorList>
            <person name="Alioto T."/>
            <person name="Alioto T."/>
            <person name="Gomez Garrido J."/>
        </authorList>
    </citation>
    <scope>NUCLEOTIDE SEQUENCE</scope>
</reference>
<dbReference type="AlphaFoldDB" id="A0A8D8F5I6"/>